<feature type="coiled-coil region" evidence="8">
    <location>
        <begin position="2134"/>
        <end position="2204"/>
    </location>
</feature>
<dbReference type="Proteomes" id="UP001620626">
    <property type="component" value="Unassembled WGS sequence"/>
</dbReference>
<sequence>MPKLFVEIAIGAKEKRKELKLVHHLSAFGKWLDLIEHEMLQLHSPDQSADPFESDRTLPTEQAEQAHTLCQQYRKVMEQFEKTRLPISHLIPVKKAEETHDGNGDNKSGGGITERAHSQLLAKQLTELKTDLKTVAAIASVDEHKKHLQKLSSNLKREKNGLKRFHRELADEIEAEIALRTNYAQTAEHLAQLDAEVRSAAAEGRVPQTEAMLRRIELQMEMLKKQCRATRKFVEMSVDGAASTSPTRRRRIIFRLSSTVTTIIQVIESKLRQGEEEAKKGGSGRETMSESEAEELTKLHQKLTALKRETEETEMEEKVEERAKRQTEEKRTETHTELTELEHGKQQQSDEREEQEEQSDFLVQAEQMVEKSEKGPHEIGGTDRCGRRITRKRTAAKPTDQKSAQRTDRIADRIGKRGQKVTTEKPSDWKLEKQKVIRQKLDEQKRRMDKVIVDGEKLLKDPEASIEQFQAAIDSFEATGSEIEAEIKQRDTPVFVSNELIRGLNQMKPTKERMGREYSLAKDTKMALEEGAEVMKKLREERSKLNTFTKLGEEAEGIVQTMTILGQKLKVTAEKLRALDIELPIQSDIDKHLALIDEVKREMAKERNKRAMEEEEEKLGKWPEKVTEVNMEVFLTRSEAEEVEDESVKKQREGKAIRVTEEKPKEERTALLNAANELDEQVRQAHALEEPQEQISELDKLHNQLERVEQQMRTVDQQSEQYPTPQKATTLSEQIAHVVHKTKTNIEDARHQLEERIAQNARKEQLRDRAVRLDASLTALVNQAHDKLNESAAMPQCYEQLCNGLAEQIELAEQFGAENGITVGGEERIAQAKEVREQLAQRWHHWGEFVRLRDLGTAQLDKARVAIDQTEQKACRSLAEAESDHDNLLEAQGSLTSLNATIDQLQQLADKLDPLATAHAEVRFLDVEFEQLEKHFGDVLDQMHNEIEQEKALMAETERAGRETDDMTAQLPTMANNLKALQHAQQTAIPALEAKVVMLQQQSEKEKPLRQYVFRSTAAPSPDELAQRIALSKGRAQEAAQQLVDTAVARVQNVLLGTSQAAAELPSDQQIDECAKELQDNIPPEHPHNEQLRQQLEQLREKVMRRDAIRSQIDQHLATIGKELEGFSEQFISTSNGKKVPPPSSKKEAKKKKGKGGEPEQQKRAEKMASREEHIDELQKALGRLESGILPALNTLHDEAVQQGIPLQPTEEHQHQLMRANQIVQSLKEDLDKSVAENERASVVINDIRLLKSIVDGTMVEAETAAEEATLQLLDVESVEQHKRDMEEAAKKLGEQLAKMAADAHELSTSLEPEEQALMKRVEEEAGKKMDRLNSLNSVLQQQMEVLRDWARDKDRLEQHTCSLIEQLKRVQEEREEAGPAPAEEELAKLDALQSEVDEARDEMKRMQSWLVQKLPKCGRAAVELQLRPVEESLVKLNTDMDGTKEQLKKHVQIERSLLQERTALLNAANELDEQVRQAHALEEPQEQISELDKLHNQLERVEQQMRTVDQQSEQYPTPQKATTLSEQIAHVVHKTKTNIEDARHQLEERIAQNARKEQLRDRAVRLDASLTALVNQAHDKLNESAAMPQCYEQLCNGLAEQIELAEQFGAENGITVGGEERIAQAKEVREQLAQRWHHWGEFVRLRDLGTAQLDKARVAIDQTEQKACRSLAEAESDHDNLLEAQGSLTSLNATIDQLQQLADKLDPLATAHAEVRFLDVEFEQLEKHFGDVLDQMHNEIEQEKALMAETERAGRETDDMTAQLPTMANNLKALQHAQQTAIPALEAKVVMLQQQSEKEKPLRQYVFRSTAAPSPDELAQRIALSKGRAQEAAQQLVDTAVARVQNVLLGTSQAAAELPSDQQIDECAKELQDNIPPEHPHNEQLRQQLEQLREKVMRRDAIRSQIDQHLATIGKELEGFSEQFISTSNGKKVPPPSSKKEAKKKKGKGGEPEQQKRAEKMASREEHIDELQKALGRLESGILPALNTLHDEAVQQGIPLQPTEEHQHQLMRANQIVQSLKEDLDKSVAENERASVVINDIRLLKSIVDGTVVEAETAAEEATLQLLDVESVEQHKRDMEEAAKKLGEQLAKMAADAHELSTSLEPEEQALMKRVEEEAGKKMDRLNSLNSVLQQQMEVLRDWARDKDRLEQHTCSLIEQLKRVQEEREEAGPAPAEEELAKLDALQSEVDEARDEMKRMQSWLVQKLPKCGRAAVELQLRPVKESLVKLNTDMDGTKEQLKKHVQIERSLLQERTALLNAANELDEQVRQAHALEEPQEQISELDKLHNQLERVEQQMRTVDQQSEQYPTPQKATTLSEQIAHVVHKTKTNIEDARHQLEERIAQNARKEQLRDRAVRLDASLTALVNQAHDKLNESAAMPQCYEQLCNGLAEQIELAEQFGAENGITVGGEERIAQAKEVREQLAQRWHHWGEFVRLRDLGTAQLDKARVAIDQTEQKACRSLAEAESDHDNLLEAQGSLTSLNATIDQLQQLADKLDPLATAHAEVRFLDVEFEQLEKHFGDVLDQMHNEIEQEKALMAETERAGRETDDMTAQLPTMANNLKALQHAQQTAIPALEAKVVMLQQQSEKEKPLRQYVFRSTAAPSPDELAQRIALSKGRAQEAAQQLVDTAVARVQNVLLGTSQAAAELPSDQQIDECAKELQDNIPPEHPHNEQLRQQLEQLREKVMRRDAIRSQIDQHLATIGKELEGFSEQFTSTSNGKKVPPPSSKKEATKKKGKGGEPEQQKRAEKMASREEHIDELQKALGRLESGILPALNTLHDEAVQQGIPLQPTEEHQHQLMRANQIVQSLKEDLDKSVAENERASVVINDIRLLKSIVDGTMVEAETAAEEATLQLLDVESVEQHKRDMEEAAKKLGEQLAKMAADAHELSTSLEPEEQALMKRVEEEAGKKMDRLNSLNSVLQQQMEVLRDWARDKDRLEQHTCSLIDQLKRVQEEREEAGPAPAEEELAKLDALQSEVDEARDEMKRMQSWLVQKLPKCGRAAVELQLRPVKESLVKLNTDMDGTKEQLKKHVQIERSLLQERTALLNAANELDEQVRQAHALEEPQEQISELDKLHNQLERVEQQMRTVDQQSEQYPTPQKATTLSEQIAHVVHKTKTNIEDARHQLEERIAQNARKEQLRDRAVRLDASLTALVNQAHDKLNESAAMPQCYEQLCNGLAEQIELAEQFGAENGITVGGEERIAQAKEVREQLAQRWHHWGEFVRLRDLGTALLDEHRNNLDNVRSAPLISELSDAQLQLSSLKDNSLHFSQIRQLLSDLVSLSKSLSPLSVVDDILRFMFVELESLESANEQIVNQFEAEIEHGNELEQMFDGIASNVRTFENNFDHFLQLRNSDRMNDLLTELGEIGAQIDQIEQSIWQGNDQQRIFVQSFDKKRLQILRQRIGQLKKNIWVAFSELSEGPSTEAAEEQPKYDVDAAVEILSAIYPGREPLEVMREHGLDKLELDMNDDYGDGQTEGEEDDFLAELSPQPSRPSVSSKDSSISPVPDDPSHAAGAQQRPMAQLQQQQSRWRRVLRTALPLQAMLVLLLGAACLVPHCDDEYCCHLLNNFARSFDPQLHFANGPPPF</sequence>
<feature type="coiled-coil region" evidence="8">
    <location>
        <begin position="1537"/>
        <end position="1577"/>
    </location>
</feature>
<feature type="region of interest" description="Disordered" evidence="9">
    <location>
        <begin position="272"/>
        <end position="411"/>
    </location>
</feature>
<feature type="compositionally biased region" description="Basic and acidic residues" evidence="9">
    <location>
        <begin position="319"/>
        <end position="350"/>
    </location>
</feature>
<feature type="coiled-coil region" evidence="8">
    <location>
        <begin position="2798"/>
        <end position="2825"/>
    </location>
</feature>
<keyword evidence="5 7" id="KW-0472">Membrane</keyword>
<feature type="coiled-coil region" evidence="8">
    <location>
        <begin position="589"/>
        <end position="616"/>
    </location>
</feature>
<feature type="coiled-coil region" evidence="8">
    <location>
        <begin position="141"/>
        <end position="168"/>
    </location>
</feature>
<comment type="similarity">
    <text evidence="2">Belongs to the nesprin family.</text>
</comment>
<feature type="coiled-coil region" evidence="8">
    <location>
        <begin position="743"/>
        <end position="783"/>
    </location>
</feature>
<dbReference type="Pfam" id="PF24611">
    <property type="entry name" value="Spectrin_Anc-1"/>
    <property type="match status" value="4"/>
</dbReference>
<keyword evidence="4" id="KW-1133">Transmembrane helix</keyword>
<feature type="compositionally biased region" description="Basic and acidic residues" evidence="9">
    <location>
        <begin position="94"/>
        <end position="104"/>
    </location>
</feature>
<feature type="compositionally biased region" description="Basic and acidic residues" evidence="9">
    <location>
        <begin position="399"/>
        <end position="411"/>
    </location>
</feature>
<proteinExistence type="inferred from homology"/>
<organism evidence="11 12">
    <name type="scientific">Heterodera trifolii</name>
    <dbReference type="NCBI Taxonomy" id="157864"/>
    <lineage>
        <taxon>Eukaryota</taxon>
        <taxon>Metazoa</taxon>
        <taxon>Ecdysozoa</taxon>
        <taxon>Nematoda</taxon>
        <taxon>Chromadorea</taxon>
        <taxon>Rhabditida</taxon>
        <taxon>Tylenchina</taxon>
        <taxon>Tylenchomorpha</taxon>
        <taxon>Tylenchoidea</taxon>
        <taxon>Heteroderidae</taxon>
        <taxon>Heteroderinae</taxon>
        <taxon>Heterodera</taxon>
    </lineage>
</organism>
<dbReference type="InterPro" id="IPR057134">
    <property type="entry name" value="Spectrin_Anc-1_3"/>
</dbReference>
<dbReference type="Pfam" id="PF10541">
    <property type="entry name" value="KASH"/>
    <property type="match status" value="1"/>
</dbReference>
<evidence type="ECO:0000256" key="3">
    <source>
        <dbReference type="ARBA" id="ARBA00022692"/>
    </source>
</evidence>
<feature type="region of interest" description="Disordered" evidence="9">
    <location>
        <begin position="3474"/>
        <end position="3536"/>
    </location>
</feature>
<evidence type="ECO:0000313" key="12">
    <source>
        <dbReference type="Proteomes" id="UP001620626"/>
    </source>
</evidence>
<dbReference type="GO" id="GO:0031965">
    <property type="term" value="C:nuclear membrane"/>
    <property type="evidence" value="ECO:0007669"/>
    <property type="project" value="UniProtKB-SubCell"/>
</dbReference>
<keyword evidence="12" id="KW-1185">Reference proteome</keyword>
<feature type="coiled-coil region" evidence="8">
    <location>
        <begin position="2864"/>
        <end position="2891"/>
    </location>
</feature>
<dbReference type="PANTHER" id="PTHR21524">
    <property type="entry name" value="SPECTRIN REPEAT CONTAINING NUCLEAR ENVELOPE PROTEIN 2"/>
    <property type="match status" value="1"/>
</dbReference>
<feature type="region of interest" description="Disordered" evidence="9">
    <location>
        <begin position="1132"/>
        <end position="1172"/>
    </location>
</feature>
<feature type="compositionally biased region" description="Basic and acidic residues" evidence="9">
    <location>
        <begin position="1155"/>
        <end position="1172"/>
    </location>
</feature>
<name>A0ABD2J7Y7_9BILA</name>
<keyword evidence="8" id="KW-0175">Coiled coil</keyword>
<accession>A0ABD2J7Y7</accession>
<protein>
    <recommendedName>
        <fullName evidence="10">KASH domain-containing protein</fullName>
    </recommendedName>
</protein>
<feature type="region of interest" description="Disordered" evidence="9">
    <location>
        <begin position="1926"/>
        <end position="1966"/>
    </location>
</feature>
<feature type="domain" description="KASH" evidence="10">
    <location>
        <begin position="3537"/>
        <end position="3596"/>
    </location>
</feature>
<evidence type="ECO:0000256" key="7">
    <source>
        <dbReference type="PROSITE-ProRule" id="PRU00385"/>
    </source>
</evidence>
<feature type="region of interest" description="Disordered" evidence="9">
    <location>
        <begin position="93"/>
        <end position="112"/>
    </location>
</feature>
<dbReference type="SMART" id="SM01249">
    <property type="entry name" value="KASH"/>
    <property type="match status" value="1"/>
</dbReference>
<feature type="coiled-coil region" evidence="8">
    <location>
        <begin position="2004"/>
        <end position="2031"/>
    </location>
</feature>
<dbReference type="EMBL" id="JBICBT010001035">
    <property type="protein sequence ID" value="KAL3086682.1"/>
    <property type="molecule type" value="Genomic_DNA"/>
</dbReference>
<dbReference type="PROSITE" id="PS51049">
    <property type="entry name" value="KASH"/>
    <property type="match status" value="1"/>
</dbReference>
<gene>
    <name evidence="11" type="ORF">niasHT_039270</name>
</gene>
<evidence type="ECO:0000256" key="6">
    <source>
        <dbReference type="ARBA" id="ARBA00023242"/>
    </source>
</evidence>
<keyword evidence="3 7" id="KW-0812">Transmembrane</keyword>
<feature type="coiled-coil region" evidence="8">
    <location>
        <begin position="3125"/>
        <end position="3165"/>
    </location>
</feature>
<feature type="compositionally biased region" description="Basic and acidic residues" evidence="9">
    <location>
        <begin position="2743"/>
        <end position="2761"/>
    </location>
</feature>
<evidence type="ECO:0000256" key="8">
    <source>
        <dbReference type="SAM" id="Coils"/>
    </source>
</evidence>
<evidence type="ECO:0000313" key="11">
    <source>
        <dbReference type="EMBL" id="KAL3086682.1"/>
    </source>
</evidence>
<feature type="coiled-coil region" evidence="8">
    <location>
        <begin position="2928"/>
        <end position="2998"/>
    </location>
</feature>
<evidence type="ECO:0000256" key="5">
    <source>
        <dbReference type="ARBA" id="ARBA00023136"/>
    </source>
</evidence>
<comment type="caution">
    <text evidence="11">The sequence shown here is derived from an EMBL/GenBank/DDBJ whole genome shotgun (WGS) entry which is preliminary data.</text>
</comment>
<evidence type="ECO:0000256" key="2">
    <source>
        <dbReference type="ARBA" id="ARBA00008619"/>
    </source>
</evidence>
<feature type="coiled-coil region" evidence="8">
    <location>
        <begin position="2070"/>
        <end position="2097"/>
    </location>
</feature>
<feature type="coiled-coil region" evidence="8">
    <location>
        <begin position="1340"/>
        <end position="1410"/>
    </location>
</feature>
<feature type="compositionally biased region" description="Basic and acidic residues" evidence="9">
    <location>
        <begin position="1949"/>
        <end position="1966"/>
    </location>
</feature>
<feature type="compositionally biased region" description="Acidic residues" evidence="9">
    <location>
        <begin position="3475"/>
        <end position="3493"/>
    </location>
</feature>
<feature type="compositionally biased region" description="Basic and acidic residues" evidence="9">
    <location>
        <begin position="368"/>
        <end position="386"/>
    </location>
</feature>
<evidence type="ECO:0000256" key="4">
    <source>
        <dbReference type="ARBA" id="ARBA00022989"/>
    </source>
</evidence>
<feature type="region of interest" description="Disordered" evidence="9">
    <location>
        <begin position="2716"/>
        <end position="2761"/>
    </location>
</feature>
<feature type="coiled-coil region" evidence="8">
    <location>
        <begin position="2331"/>
        <end position="2371"/>
    </location>
</feature>
<keyword evidence="6" id="KW-0539">Nucleus</keyword>
<feature type="compositionally biased region" description="Low complexity" evidence="9">
    <location>
        <begin position="3502"/>
        <end position="3515"/>
    </location>
</feature>
<evidence type="ECO:0000259" key="10">
    <source>
        <dbReference type="PROSITE" id="PS51049"/>
    </source>
</evidence>
<dbReference type="InterPro" id="IPR012315">
    <property type="entry name" value="KASH"/>
</dbReference>
<dbReference type="PANTHER" id="PTHR21524:SF5">
    <property type="entry name" value="SPECTRIN REPEAT CONTAINING NUCLEAR ENVELOPE PROTEIN 2"/>
    <property type="match status" value="1"/>
</dbReference>
<feature type="compositionally biased region" description="Low complexity" evidence="9">
    <location>
        <begin position="3526"/>
        <end position="3536"/>
    </location>
</feature>
<comment type="subcellular location">
    <subcellularLocation>
        <location evidence="1">Nucleus membrane</location>
    </subcellularLocation>
</comment>
<feature type="topological domain" description="Cytoplasmic" evidence="7">
    <location>
        <begin position="1"/>
        <end position="3545"/>
    </location>
</feature>
<reference evidence="11 12" key="1">
    <citation type="submission" date="2024-10" db="EMBL/GenBank/DDBJ databases">
        <authorList>
            <person name="Kim D."/>
        </authorList>
    </citation>
    <scope>NUCLEOTIDE SEQUENCE [LARGE SCALE GENOMIC DNA]</scope>
    <source>
        <strain evidence="11">BH-2024</strain>
    </source>
</reference>
<evidence type="ECO:0000256" key="9">
    <source>
        <dbReference type="SAM" id="MobiDB-lite"/>
    </source>
</evidence>
<feature type="topological domain" description="Perinuclear space" evidence="7">
    <location>
        <begin position="3567"/>
        <end position="3596"/>
    </location>
</feature>
<evidence type="ECO:0000256" key="1">
    <source>
        <dbReference type="ARBA" id="ARBA00004126"/>
    </source>
</evidence>
<feature type="coiled-coil region" evidence="8">
    <location>
        <begin position="1210"/>
        <end position="1237"/>
    </location>
</feature>
<feature type="coiled-coil region" evidence="8">
    <location>
        <begin position="1276"/>
        <end position="1303"/>
    </location>
</feature>